<feature type="region of interest" description="Disordered" evidence="1">
    <location>
        <begin position="61"/>
        <end position="106"/>
    </location>
</feature>
<feature type="compositionally biased region" description="Low complexity" evidence="1">
    <location>
        <begin position="71"/>
        <end position="80"/>
    </location>
</feature>
<name>A0AAD5M2G2_PYTIN</name>
<reference evidence="2" key="1">
    <citation type="submission" date="2021-12" db="EMBL/GenBank/DDBJ databases">
        <title>Prjna785345.</title>
        <authorList>
            <person name="Rujirawat T."/>
            <person name="Krajaejun T."/>
        </authorList>
    </citation>
    <scope>NUCLEOTIDE SEQUENCE</scope>
    <source>
        <strain evidence="2">Pi057C3</strain>
    </source>
</reference>
<organism evidence="2 3">
    <name type="scientific">Pythium insidiosum</name>
    <name type="common">Pythiosis disease agent</name>
    <dbReference type="NCBI Taxonomy" id="114742"/>
    <lineage>
        <taxon>Eukaryota</taxon>
        <taxon>Sar</taxon>
        <taxon>Stramenopiles</taxon>
        <taxon>Oomycota</taxon>
        <taxon>Peronosporomycetes</taxon>
        <taxon>Pythiales</taxon>
        <taxon>Pythiaceae</taxon>
        <taxon>Pythium</taxon>
    </lineage>
</organism>
<sequence length="174" mass="19313">MSDSHAMYVKSQLLGHALPTEPNASVEQLYGHSIRIEVVSTAPVRRVVIDTVVHFFLEDTAEGPDGESKEPLSSPSSSLPGNDGEVQSGDSNAVDPAETTKIPRTELAITIPLSPHTSYHEVADDGACKLPPVHEKEKRAMELDSLEKKHLVLSQMRQQMQRRLQRERLHFQSQ</sequence>
<accession>A0AAD5M2G2</accession>
<dbReference type="Proteomes" id="UP001209570">
    <property type="component" value="Unassembled WGS sequence"/>
</dbReference>
<gene>
    <name evidence="2" type="ORF">P43SY_008136</name>
</gene>
<dbReference type="EMBL" id="JAKCXM010000170">
    <property type="protein sequence ID" value="KAJ0399830.1"/>
    <property type="molecule type" value="Genomic_DNA"/>
</dbReference>
<evidence type="ECO:0000313" key="3">
    <source>
        <dbReference type="Proteomes" id="UP001209570"/>
    </source>
</evidence>
<evidence type="ECO:0000256" key="1">
    <source>
        <dbReference type="SAM" id="MobiDB-lite"/>
    </source>
</evidence>
<evidence type="ECO:0000313" key="2">
    <source>
        <dbReference type="EMBL" id="KAJ0399830.1"/>
    </source>
</evidence>
<protein>
    <submittedName>
        <fullName evidence="2">Uncharacterized protein</fullName>
    </submittedName>
</protein>
<comment type="caution">
    <text evidence="2">The sequence shown here is derived from an EMBL/GenBank/DDBJ whole genome shotgun (WGS) entry which is preliminary data.</text>
</comment>
<proteinExistence type="predicted"/>
<dbReference type="AlphaFoldDB" id="A0AAD5M2G2"/>
<keyword evidence="3" id="KW-1185">Reference proteome</keyword>